<dbReference type="Pfam" id="PF14559">
    <property type="entry name" value="TPR_19"/>
    <property type="match status" value="1"/>
</dbReference>
<dbReference type="Gene3D" id="1.25.40.10">
    <property type="entry name" value="Tetratricopeptide repeat domain"/>
    <property type="match status" value="1"/>
</dbReference>
<sequence length="270" mass="30046">MKARQMNSRRSLTARSLAIFATLLILWSAGAKTDDLAVALQAFDNAQYDDALRQLQVLAKAQPKNPTVLYNLGRSQYHAGDFAAAHVTLETLLKDQPEHIEGHYLMGSTNIARVSEASLFRKARTAKDALTSWLTVVELNPKHVEGLYAVISFYITAPGFVGGDLDKAKAELPRLEALNPDWAMLARASLLNKEEQVEQAQALYQTASQRIQERAFPLFALANFQLTQQHYAAALTTLAEYEQRHHAWNDPNTKVTSALREKIESAMGPK</sequence>
<feature type="chain" id="PRO_5037354143" evidence="1">
    <location>
        <begin position="32"/>
        <end position="270"/>
    </location>
</feature>
<comment type="caution">
    <text evidence="2">The sequence shown here is derived from an EMBL/GenBank/DDBJ whole genome shotgun (WGS) entry which is preliminary data.</text>
</comment>
<protein>
    <submittedName>
        <fullName evidence="2">Tetratricopeptide repeat protein</fullName>
    </submittedName>
</protein>
<dbReference type="AlphaFoldDB" id="A0A972VX01"/>
<dbReference type="InterPro" id="IPR011990">
    <property type="entry name" value="TPR-like_helical_dom_sf"/>
</dbReference>
<name>A0A972VX01_9GAMM</name>
<feature type="signal peptide" evidence="1">
    <location>
        <begin position="1"/>
        <end position="31"/>
    </location>
</feature>
<evidence type="ECO:0000313" key="3">
    <source>
        <dbReference type="Proteomes" id="UP000754644"/>
    </source>
</evidence>
<organism evidence="2 3">
    <name type="scientific">SAR86 cluster bacterium</name>
    <dbReference type="NCBI Taxonomy" id="2030880"/>
    <lineage>
        <taxon>Bacteria</taxon>
        <taxon>Pseudomonadati</taxon>
        <taxon>Pseudomonadota</taxon>
        <taxon>Gammaproteobacteria</taxon>
        <taxon>SAR86 cluster</taxon>
    </lineage>
</organism>
<dbReference type="EMBL" id="JABMOJ010000292">
    <property type="protein sequence ID" value="NQV65243.1"/>
    <property type="molecule type" value="Genomic_DNA"/>
</dbReference>
<evidence type="ECO:0000313" key="2">
    <source>
        <dbReference type="EMBL" id="NQV65243.1"/>
    </source>
</evidence>
<gene>
    <name evidence="2" type="ORF">HQ497_07750</name>
</gene>
<accession>A0A972VX01</accession>
<dbReference type="Proteomes" id="UP000754644">
    <property type="component" value="Unassembled WGS sequence"/>
</dbReference>
<keyword evidence="1" id="KW-0732">Signal</keyword>
<evidence type="ECO:0000256" key="1">
    <source>
        <dbReference type="SAM" id="SignalP"/>
    </source>
</evidence>
<proteinExistence type="predicted"/>
<dbReference type="SUPFAM" id="SSF48452">
    <property type="entry name" value="TPR-like"/>
    <property type="match status" value="1"/>
</dbReference>
<reference evidence="2" key="1">
    <citation type="submission" date="2020-05" db="EMBL/GenBank/DDBJ databases">
        <title>Sulfur intermediates as new biogeochemical hubs in an aquatic model microbial ecosystem.</title>
        <authorList>
            <person name="Vigneron A."/>
        </authorList>
    </citation>
    <scope>NUCLEOTIDE SEQUENCE</scope>
    <source>
        <strain evidence="2">Bin.250</strain>
    </source>
</reference>